<dbReference type="Gene3D" id="3.40.50.1820">
    <property type="entry name" value="alpha/beta hydrolase"/>
    <property type="match status" value="1"/>
</dbReference>
<dbReference type="InterPro" id="IPR013595">
    <property type="entry name" value="Pept_S33_TAP-like_C"/>
</dbReference>
<dbReference type="Pfam" id="PF00561">
    <property type="entry name" value="Abhydrolase_1"/>
    <property type="match status" value="1"/>
</dbReference>
<evidence type="ECO:0000313" key="3">
    <source>
        <dbReference type="EMBL" id="MFD2589007.1"/>
    </source>
</evidence>
<protein>
    <submittedName>
        <fullName evidence="3">Alpha/beta fold hydrolase</fullName>
    </submittedName>
</protein>
<dbReference type="SUPFAM" id="SSF53474">
    <property type="entry name" value="alpha/beta-Hydrolases"/>
    <property type="match status" value="1"/>
</dbReference>
<comment type="caution">
    <text evidence="3">The sequence shown here is derived from an EMBL/GenBank/DDBJ whole genome shotgun (WGS) entry which is preliminary data.</text>
</comment>
<dbReference type="InterPro" id="IPR029058">
    <property type="entry name" value="AB_hydrolase_fold"/>
</dbReference>
<keyword evidence="4" id="KW-1185">Reference proteome</keyword>
<keyword evidence="3" id="KW-0378">Hydrolase</keyword>
<reference evidence="4" key="1">
    <citation type="journal article" date="2019" name="Int. J. Syst. Evol. Microbiol.">
        <title>The Global Catalogue of Microorganisms (GCM) 10K type strain sequencing project: providing services to taxonomists for standard genome sequencing and annotation.</title>
        <authorList>
            <consortium name="The Broad Institute Genomics Platform"/>
            <consortium name="The Broad Institute Genome Sequencing Center for Infectious Disease"/>
            <person name="Wu L."/>
            <person name="Ma J."/>
        </authorList>
    </citation>
    <scope>NUCLEOTIDE SEQUENCE [LARGE SCALE GENOMIC DNA]</scope>
    <source>
        <strain evidence="4">KCTC 52368</strain>
    </source>
</reference>
<dbReference type="RefSeq" id="WP_377768487.1">
    <property type="nucleotide sequence ID" value="NZ_JBHULB010000083.1"/>
</dbReference>
<feature type="domain" description="AB hydrolase-1" evidence="1">
    <location>
        <begin position="78"/>
        <end position="184"/>
    </location>
</feature>
<dbReference type="EMBL" id="JBHULB010000083">
    <property type="protein sequence ID" value="MFD2589007.1"/>
    <property type="molecule type" value="Genomic_DNA"/>
</dbReference>
<evidence type="ECO:0000259" key="2">
    <source>
        <dbReference type="Pfam" id="PF08386"/>
    </source>
</evidence>
<feature type="domain" description="Peptidase S33 tripeptidyl aminopeptidase-like C-terminal" evidence="2">
    <location>
        <begin position="222"/>
        <end position="278"/>
    </location>
</feature>
<dbReference type="InterPro" id="IPR050266">
    <property type="entry name" value="AB_hydrolase_sf"/>
</dbReference>
<dbReference type="Proteomes" id="UP001597526">
    <property type="component" value="Unassembled WGS sequence"/>
</dbReference>
<dbReference type="GO" id="GO:0016787">
    <property type="term" value="F:hydrolase activity"/>
    <property type="evidence" value="ECO:0007669"/>
    <property type="project" value="UniProtKB-KW"/>
</dbReference>
<organism evidence="3 4">
    <name type="scientific">Croceitalea marina</name>
    <dbReference type="NCBI Taxonomy" id="1775166"/>
    <lineage>
        <taxon>Bacteria</taxon>
        <taxon>Pseudomonadati</taxon>
        <taxon>Bacteroidota</taxon>
        <taxon>Flavobacteriia</taxon>
        <taxon>Flavobacteriales</taxon>
        <taxon>Flavobacteriaceae</taxon>
        <taxon>Croceitalea</taxon>
    </lineage>
</organism>
<dbReference type="PANTHER" id="PTHR43798">
    <property type="entry name" value="MONOACYLGLYCEROL LIPASE"/>
    <property type="match status" value="1"/>
</dbReference>
<gene>
    <name evidence="3" type="ORF">ACFSQJ_18930</name>
</gene>
<dbReference type="PANTHER" id="PTHR43798:SF33">
    <property type="entry name" value="HYDROLASE, PUTATIVE (AFU_ORTHOLOGUE AFUA_2G14860)-RELATED"/>
    <property type="match status" value="1"/>
</dbReference>
<accession>A0ABW5N0M0</accession>
<name>A0ABW5N0M0_9FLAO</name>
<proteinExistence type="predicted"/>
<dbReference type="InterPro" id="IPR000073">
    <property type="entry name" value="AB_hydrolase_1"/>
</dbReference>
<evidence type="ECO:0000259" key="1">
    <source>
        <dbReference type="Pfam" id="PF00561"/>
    </source>
</evidence>
<dbReference type="Pfam" id="PF08386">
    <property type="entry name" value="Abhydrolase_4"/>
    <property type="match status" value="1"/>
</dbReference>
<sequence length="279" mass="32356">MKKLFAQIIPLFYGKLFNLMVIFNPRQTAIKAFDVFCTIRQGRIRANQKVFLDQAKLVLETIGEHNIQTYNWPGTGDTILLIHGWESNTFRWRNLIEKLKEKDYNIIAFDAPAHGYSSGKRLHVPLYSKSSRFVMDKHKPTHIIAHSVGGMTTLYDHYVNQDSSVKKIITIGAPAEFSQFMDHYQHLLKFNNKVRDAMNQRLKEWLGFNFHEFSSRIFVANNTKEGLLIHDTKDLQVPYEASVEVHKSWKGSKLITTTGFGHSMHQEEVNNQIIEFLQS</sequence>
<evidence type="ECO:0000313" key="4">
    <source>
        <dbReference type="Proteomes" id="UP001597526"/>
    </source>
</evidence>